<dbReference type="NCBIfam" id="NF007129">
    <property type="entry name" value="PRK09570.1"/>
    <property type="match status" value="1"/>
</dbReference>
<reference evidence="6" key="1">
    <citation type="submission" date="2014-12" db="EMBL/GenBank/DDBJ databases">
        <authorList>
            <person name="Huang H.-H."/>
            <person name="Chen S.-C."/>
            <person name="Lai M.-C."/>
        </authorList>
    </citation>
    <scope>NUCLEOTIDE SEQUENCE</scope>
    <source>
        <strain evidence="6">K1F9705b</strain>
    </source>
</reference>
<dbReference type="InterPro" id="IPR014381">
    <property type="entry name" value="Arch_Rpo5/euc_Rpb5"/>
</dbReference>
<evidence type="ECO:0000313" key="7">
    <source>
        <dbReference type="Proteomes" id="UP000730161"/>
    </source>
</evidence>
<keyword evidence="2 4" id="KW-0804">Transcription</keyword>
<evidence type="ECO:0000313" key="6">
    <source>
        <dbReference type="EMBL" id="MBR1367966.1"/>
    </source>
</evidence>
<dbReference type="InterPro" id="IPR035913">
    <property type="entry name" value="RPB5-like_sf"/>
</dbReference>
<dbReference type="Proteomes" id="UP000730161">
    <property type="component" value="Unassembled WGS sequence"/>
</dbReference>
<dbReference type="PROSITE" id="PS01110">
    <property type="entry name" value="RNA_POL_H_23KD"/>
    <property type="match status" value="1"/>
</dbReference>
<comment type="similarity">
    <text evidence="3 4">Belongs to the archaeal Rpo5/eukaryotic RPB5 RNA polymerase subunit family.</text>
</comment>
<dbReference type="GO" id="GO:0003677">
    <property type="term" value="F:DNA binding"/>
    <property type="evidence" value="ECO:0007669"/>
    <property type="project" value="InterPro"/>
</dbReference>
<comment type="subunit">
    <text evidence="4">Part of the RNA polymerase complex.</text>
</comment>
<evidence type="ECO:0000256" key="2">
    <source>
        <dbReference type="ARBA" id="ARBA00023163"/>
    </source>
</evidence>
<comment type="caution">
    <text evidence="6">The sequence shown here is derived from an EMBL/GenBank/DDBJ whole genome shotgun (WGS) entry which is preliminary data.</text>
</comment>
<dbReference type="PANTHER" id="PTHR10535:SF0">
    <property type="entry name" value="DNA-DIRECTED RNA POLYMERASES I, II, AND III SUBUNIT RPABC1"/>
    <property type="match status" value="1"/>
</dbReference>
<evidence type="ECO:0000259" key="5">
    <source>
        <dbReference type="Pfam" id="PF01191"/>
    </source>
</evidence>
<dbReference type="SUPFAM" id="SSF55287">
    <property type="entry name" value="RPB5-like RNA polymerase subunit"/>
    <property type="match status" value="1"/>
</dbReference>
<dbReference type="GO" id="GO:0000428">
    <property type="term" value="C:DNA-directed RNA polymerase complex"/>
    <property type="evidence" value="ECO:0007669"/>
    <property type="project" value="UniProtKB-KW"/>
</dbReference>
<organism evidence="6 7">
    <name type="scientific">Methanocalculus chunghsingensis</name>
    <dbReference type="NCBI Taxonomy" id="156457"/>
    <lineage>
        <taxon>Archaea</taxon>
        <taxon>Methanobacteriati</taxon>
        <taxon>Methanobacteriota</taxon>
        <taxon>Stenosarchaea group</taxon>
        <taxon>Methanomicrobia</taxon>
        <taxon>Methanomicrobiales</taxon>
        <taxon>Methanocalculaceae</taxon>
        <taxon>Methanocalculus</taxon>
    </lineage>
</organism>
<dbReference type="RefSeq" id="WP_211529569.1">
    <property type="nucleotide sequence ID" value="NZ_JWHL01000001.1"/>
</dbReference>
<dbReference type="GO" id="GO:0006366">
    <property type="term" value="P:transcription by RNA polymerase II"/>
    <property type="evidence" value="ECO:0007669"/>
    <property type="project" value="TreeGrafter"/>
</dbReference>
<feature type="domain" description="RNA polymerase subunit H/Rpb5 C-terminal" evidence="5">
    <location>
        <begin position="6"/>
        <end position="77"/>
    </location>
</feature>
<dbReference type="InterPro" id="IPR020608">
    <property type="entry name" value="RNA_pol_subH/Rpb5_CS"/>
</dbReference>
<dbReference type="GO" id="GO:0003899">
    <property type="term" value="F:DNA-directed RNA polymerase activity"/>
    <property type="evidence" value="ECO:0007669"/>
    <property type="project" value="UniProtKB-UniRule"/>
</dbReference>
<gene>
    <name evidence="4" type="primary">rpo5</name>
    <name evidence="4" type="synonym">rpoH</name>
    <name evidence="6" type="ORF">RJ53_00045</name>
</gene>
<dbReference type="HAMAP" id="MF_00025">
    <property type="entry name" value="RNApol_Rpo5_RPB5"/>
    <property type="match status" value="1"/>
</dbReference>
<keyword evidence="4" id="KW-0808">Transferase</keyword>
<evidence type="ECO:0000256" key="3">
    <source>
        <dbReference type="ARBA" id="ARBA00025765"/>
    </source>
</evidence>
<dbReference type="InterPro" id="IPR000783">
    <property type="entry name" value="RNA_pol_subH/Rpb5_C"/>
</dbReference>
<accession>A0A8J7W4D2</accession>
<evidence type="ECO:0000256" key="4">
    <source>
        <dbReference type="HAMAP-Rule" id="MF_00025"/>
    </source>
</evidence>
<dbReference type="AlphaFoldDB" id="A0A8J7W4D2"/>
<comment type="subcellular location">
    <subcellularLocation>
        <location evidence="4">Cytoplasm</location>
    </subcellularLocation>
</comment>
<evidence type="ECO:0000256" key="1">
    <source>
        <dbReference type="ARBA" id="ARBA00022478"/>
    </source>
</evidence>
<keyword evidence="4" id="KW-0548">Nucleotidyltransferase</keyword>
<comment type="catalytic activity">
    <reaction evidence="4">
        <text>RNA(n) + a ribonucleoside 5'-triphosphate = RNA(n+1) + diphosphate</text>
        <dbReference type="Rhea" id="RHEA:21248"/>
        <dbReference type="Rhea" id="RHEA-COMP:14527"/>
        <dbReference type="Rhea" id="RHEA-COMP:17342"/>
        <dbReference type="ChEBI" id="CHEBI:33019"/>
        <dbReference type="ChEBI" id="CHEBI:61557"/>
        <dbReference type="ChEBI" id="CHEBI:140395"/>
        <dbReference type="EC" id="2.7.7.6"/>
    </reaction>
</comment>
<dbReference type="Pfam" id="PF01191">
    <property type="entry name" value="RNA_pol_Rpb5_C"/>
    <property type="match status" value="1"/>
</dbReference>
<sequence>MGTRLNVLMHDMVPKHQIMENEEVSKLLSDYNITIEQLPKIYHDDPIVKAVEALPGTVLRITRKSHTAGEAESYRLVVRRPKK</sequence>
<protein>
    <recommendedName>
        <fullName evidence="4">DNA-directed RNA polymerase subunit Rpo5</fullName>
        <ecNumber evidence="4">2.7.7.6</ecNumber>
    </recommendedName>
    <alternativeName>
        <fullName evidence="4">DNA-directed RNA polymerase subunit H</fullName>
    </alternativeName>
</protein>
<keyword evidence="1 4" id="KW-0240">DNA-directed RNA polymerase</keyword>
<keyword evidence="7" id="KW-1185">Reference proteome</keyword>
<dbReference type="EC" id="2.7.7.6" evidence="4"/>
<dbReference type="OrthoDB" id="30537at2157"/>
<dbReference type="EMBL" id="JWHL01000001">
    <property type="protein sequence ID" value="MBR1367966.1"/>
    <property type="molecule type" value="Genomic_DNA"/>
</dbReference>
<comment type="function">
    <text evidence="4">DNA-dependent RNA polymerase (RNAP) catalyzes the transcription of DNA into RNA using the four ribonucleoside triphosphates as substrates.</text>
</comment>
<dbReference type="GO" id="GO:0042797">
    <property type="term" value="P:tRNA transcription by RNA polymerase III"/>
    <property type="evidence" value="ECO:0007669"/>
    <property type="project" value="TreeGrafter"/>
</dbReference>
<name>A0A8J7W4D2_9EURY</name>
<proteinExistence type="inferred from homology"/>
<keyword evidence="4" id="KW-0963">Cytoplasm</keyword>
<dbReference type="Gene3D" id="3.90.940.20">
    <property type="entry name" value="RPB5-like RNA polymerase subunit"/>
    <property type="match status" value="1"/>
</dbReference>
<dbReference type="GO" id="GO:0006362">
    <property type="term" value="P:transcription elongation by RNA polymerase I"/>
    <property type="evidence" value="ECO:0007669"/>
    <property type="project" value="TreeGrafter"/>
</dbReference>
<dbReference type="GO" id="GO:0005737">
    <property type="term" value="C:cytoplasm"/>
    <property type="evidence" value="ECO:0007669"/>
    <property type="project" value="UniProtKB-SubCell"/>
</dbReference>
<dbReference type="PANTHER" id="PTHR10535">
    <property type="entry name" value="DNA-DIRECTED RNA POLYMERASES I, II, AND III SUBUNIT RPABC1"/>
    <property type="match status" value="1"/>
</dbReference>